<comment type="similarity">
    <text evidence="5">Belongs to the methyl-accepting chemotaxis (MCP) protein family.</text>
</comment>
<evidence type="ECO:0000313" key="11">
    <source>
        <dbReference type="EMBL" id="RNB52891.1"/>
    </source>
</evidence>
<dbReference type="PROSITE" id="PS50111">
    <property type="entry name" value="CHEMOTAXIS_TRANSDUC_2"/>
    <property type="match status" value="1"/>
</dbReference>
<dbReference type="OrthoDB" id="358716at2"/>
<dbReference type="EMBL" id="RHHS01000053">
    <property type="protein sequence ID" value="RNB52891.1"/>
    <property type="molecule type" value="Genomic_DNA"/>
</dbReference>
<evidence type="ECO:0000256" key="6">
    <source>
        <dbReference type="PROSITE-ProRule" id="PRU00284"/>
    </source>
</evidence>
<dbReference type="SMART" id="SM00304">
    <property type="entry name" value="HAMP"/>
    <property type="match status" value="2"/>
</dbReference>
<evidence type="ECO:0000256" key="1">
    <source>
        <dbReference type="ARBA" id="ARBA00004236"/>
    </source>
</evidence>
<comment type="subcellular location">
    <subcellularLocation>
        <location evidence="1">Cell membrane</location>
    </subcellularLocation>
</comment>
<dbReference type="Gene3D" id="6.10.340.10">
    <property type="match status" value="1"/>
</dbReference>
<dbReference type="InterPro" id="IPR004089">
    <property type="entry name" value="MCPsignal_dom"/>
</dbReference>
<dbReference type="Gene3D" id="1.10.287.950">
    <property type="entry name" value="Methyl-accepting chemotaxis protein"/>
    <property type="match status" value="1"/>
</dbReference>
<sequence>MMKLIVQELPDLIEGSAVIRGRGNGVLASKTLTNDIKLQLLLESTKSKEALANLNKSLTKIADLNSSAYGELLKKGEQASQDIQHFLGLLDQEILNKQEISMEPDAFFTEGTTAIESAAEVFQLATVQLDQVLQARLNDAIATRNITLGITAAVLILVAIFYVAFYRNVMETVNVLKERAEAMAKGDFSQDIVLHTKDELQLVGIAFNEMQKSMNRVLSNNQKIAATTFQASRQLSDIAHESTMTMQQVAASVQGVSEGTNSQKRATSETATTMNEMSVGVLRIAEAASEVANLALRANEHAEHGNQQLVETVNQMASIKKTQVESSQIVAKLDEHSVNIGRIIDAIMEVANQTKLLALNANIEAARAGEHGRGFAVVAQEVGKLAEETSKSGESISELLNVIRSLIGETVSAMDSMQTETNLGMESIERSKVAINRILHDIKLVSEQIQEVSATSEEMSAEMEEITASIEEVSNISHNTSDEAETMAAAAEEQLASMEQIQSSANELKNMSQELSDDLSKFILRDLT</sequence>
<feature type="coiled-coil region" evidence="7">
    <location>
        <begin position="481"/>
        <end position="518"/>
    </location>
</feature>
<keyword evidence="3 8" id="KW-0472">Membrane</keyword>
<name>A0A3M8ANY0_9BACL</name>
<evidence type="ECO:0000256" key="4">
    <source>
        <dbReference type="ARBA" id="ARBA00023224"/>
    </source>
</evidence>
<dbReference type="AlphaFoldDB" id="A0A3M8ANY0"/>
<evidence type="ECO:0000256" key="7">
    <source>
        <dbReference type="SAM" id="Coils"/>
    </source>
</evidence>
<organism evidence="11 12">
    <name type="scientific">Brevibacillus gelatini</name>
    <dbReference type="NCBI Taxonomy" id="1655277"/>
    <lineage>
        <taxon>Bacteria</taxon>
        <taxon>Bacillati</taxon>
        <taxon>Bacillota</taxon>
        <taxon>Bacilli</taxon>
        <taxon>Bacillales</taxon>
        <taxon>Paenibacillaceae</taxon>
        <taxon>Brevibacillus</taxon>
    </lineage>
</organism>
<dbReference type="Pfam" id="PF00015">
    <property type="entry name" value="MCPsignal"/>
    <property type="match status" value="1"/>
</dbReference>
<evidence type="ECO:0000313" key="12">
    <source>
        <dbReference type="Proteomes" id="UP000268829"/>
    </source>
</evidence>
<keyword evidence="7" id="KW-0175">Coiled coil</keyword>
<dbReference type="PANTHER" id="PTHR32089:SF112">
    <property type="entry name" value="LYSOZYME-LIKE PROTEIN-RELATED"/>
    <property type="match status" value="1"/>
</dbReference>
<evidence type="ECO:0000256" key="5">
    <source>
        <dbReference type="ARBA" id="ARBA00029447"/>
    </source>
</evidence>
<evidence type="ECO:0000256" key="8">
    <source>
        <dbReference type="SAM" id="Phobius"/>
    </source>
</evidence>
<comment type="caution">
    <text evidence="11">The sequence shown here is derived from an EMBL/GenBank/DDBJ whole genome shotgun (WGS) entry which is preliminary data.</text>
</comment>
<dbReference type="Pfam" id="PF00672">
    <property type="entry name" value="HAMP"/>
    <property type="match status" value="1"/>
</dbReference>
<keyword evidence="2" id="KW-1003">Cell membrane</keyword>
<evidence type="ECO:0000256" key="3">
    <source>
        <dbReference type="ARBA" id="ARBA00023136"/>
    </source>
</evidence>
<feature type="domain" description="HAMP" evidence="10">
    <location>
        <begin position="167"/>
        <end position="219"/>
    </location>
</feature>
<evidence type="ECO:0000259" key="9">
    <source>
        <dbReference type="PROSITE" id="PS50111"/>
    </source>
</evidence>
<keyword evidence="4 6" id="KW-0807">Transducer</keyword>
<dbReference type="Proteomes" id="UP000268829">
    <property type="component" value="Unassembled WGS sequence"/>
</dbReference>
<protein>
    <submittedName>
        <fullName evidence="11">Methyl-accepting chemotaxis protein</fullName>
    </submittedName>
</protein>
<dbReference type="GO" id="GO:0007165">
    <property type="term" value="P:signal transduction"/>
    <property type="evidence" value="ECO:0007669"/>
    <property type="project" value="UniProtKB-KW"/>
</dbReference>
<dbReference type="InterPro" id="IPR003660">
    <property type="entry name" value="HAMP_dom"/>
</dbReference>
<accession>A0A3M8ANY0</accession>
<proteinExistence type="inferred from homology"/>
<dbReference type="PROSITE" id="PS50885">
    <property type="entry name" value="HAMP"/>
    <property type="match status" value="1"/>
</dbReference>
<dbReference type="CDD" id="cd06225">
    <property type="entry name" value="HAMP"/>
    <property type="match status" value="1"/>
</dbReference>
<gene>
    <name evidence="11" type="ORF">EDM57_20760</name>
</gene>
<keyword evidence="8" id="KW-1133">Transmembrane helix</keyword>
<dbReference type="CDD" id="cd11386">
    <property type="entry name" value="MCP_signal"/>
    <property type="match status" value="1"/>
</dbReference>
<keyword evidence="12" id="KW-1185">Reference proteome</keyword>
<keyword evidence="8" id="KW-0812">Transmembrane</keyword>
<dbReference type="SMART" id="SM00283">
    <property type="entry name" value="MA"/>
    <property type="match status" value="1"/>
</dbReference>
<evidence type="ECO:0000256" key="2">
    <source>
        <dbReference type="ARBA" id="ARBA00022475"/>
    </source>
</evidence>
<feature type="domain" description="Methyl-accepting transducer" evidence="9">
    <location>
        <begin position="238"/>
        <end position="474"/>
    </location>
</feature>
<dbReference type="RefSeq" id="WP_122906599.1">
    <property type="nucleotide sequence ID" value="NZ_RHHS01000053.1"/>
</dbReference>
<evidence type="ECO:0000259" key="10">
    <source>
        <dbReference type="PROSITE" id="PS50885"/>
    </source>
</evidence>
<reference evidence="11 12" key="1">
    <citation type="submission" date="2018-10" db="EMBL/GenBank/DDBJ databases">
        <title>Phylogenomics of Brevibacillus.</title>
        <authorList>
            <person name="Dunlap C."/>
        </authorList>
    </citation>
    <scope>NUCLEOTIDE SEQUENCE [LARGE SCALE GENOMIC DNA]</scope>
    <source>
        <strain evidence="11 12">DSM 100115</strain>
    </source>
</reference>
<dbReference type="SUPFAM" id="SSF58104">
    <property type="entry name" value="Methyl-accepting chemotaxis protein (MCP) signaling domain"/>
    <property type="match status" value="1"/>
</dbReference>
<dbReference type="GO" id="GO:0005886">
    <property type="term" value="C:plasma membrane"/>
    <property type="evidence" value="ECO:0007669"/>
    <property type="project" value="UniProtKB-SubCell"/>
</dbReference>
<feature type="transmembrane region" description="Helical" evidence="8">
    <location>
        <begin position="146"/>
        <end position="165"/>
    </location>
</feature>
<dbReference type="PANTHER" id="PTHR32089">
    <property type="entry name" value="METHYL-ACCEPTING CHEMOTAXIS PROTEIN MCPB"/>
    <property type="match status" value="1"/>
</dbReference>